<evidence type="ECO:0000313" key="4">
    <source>
        <dbReference type="Proteomes" id="UP000186341"/>
    </source>
</evidence>
<dbReference type="InterPro" id="IPR006119">
    <property type="entry name" value="Resolv_N"/>
</dbReference>
<dbReference type="PANTHER" id="PTHR30461">
    <property type="entry name" value="DNA-INVERTASE FROM LAMBDOID PROPHAGE"/>
    <property type="match status" value="1"/>
</dbReference>
<organism evidence="3 4">
    <name type="scientific">Ileibacterium valens</name>
    <dbReference type="NCBI Taxonomy" id="1862668"/>
    <lineage>
        <taxon>Bacteria</taxon>
        <taxon>Bacillati</taxon>
        <taxon>Bacillota</taxon>
        <taxon>Erysipelotrichia</taxon>
        <taxon>Erysipelotrichales</taxon>
        <taxon>Erysipelotrichaceae</taxon>
        <taxon>Ileibacterium</taxon>
    </lineage>
</organism>
<dbReference type="InterPro" id="IPR036162">
    <property type="entry name" value="Resolvase-like_N_sf"/>
</dbReference>
<evidence type="ECO:0008006" key="5">
    <source>
        <dbReference type="Google" id="ProtNLM"/>
    </source>
</evidence>
<dbReference type="Pfam" id="PF13408">
    <property type="entry name" value="Zn_ribbon_recom"/>
    <property type="match status" value="1"/>
</dbReference>
<reference evidence="3 4" key="1">
    <citation type="submission" date="2016-11" db="EMBL/GenBank/DDBJ databases">
        <title>Description of two novel members of the family Erysipelotrichaceae: Ileibacterium lipovorans gen. nov., sp. nov. and Dubosiella newyorkensis, gen. nov., sp. nov.</title>
        <authorList>
            <person name="Cox L.M."/>
            <person name="Sohn J."/>
            <person name="Tyrrell K.L."/>
            <person name="Citron D.M."/>
            <person name="Lawson P.A."/>
            <person name="Patel N.B."/>
            <person name="Iizumi T."/>
            <person name="Perez-Perez G.I."/>
            <person name="Goldstein E.J."/>
            <person name="Blaser M.J."/>
        </authorList>
    </citation>
    <scope>NUCLEOTIDE SEQUENCE [LARGE SCALE GENOMIC DNA]</scope>
    <source>
        <strain evidence="3 4">NYU-BL-A3</strain>
    </source>
</reference>
<dbReference type="Proteomes" id="UP000186341">
    <property type="component" value="Unassembled WGS sequence"/>
</dbReference>
<sequence>MNEVKTAVIYARYSSSNQREESIESQLRVCHRFAADHDLEVIREYTDSAISGRTDQRPAFQHMISDSSKGEFNTVLIYAHDRFSRDKYDTAVYKSKLKKNGVRIISATLPLDDSPESSLMESIMEGFAQYYSENLSRSAKRGLEENALHAKSNGATPLGYKVEAGRFVLEPVGAEAVRIIFEMYADGYGKVEICDFLNDRGFKTRRGGEFKRNGLHGILRNERYTGVYIYGDHRHEDALPSIISKELFEIVQKRIEANRYTRGRKKAMEEYLLSGKLFCGECGATMIGEQGTSSTGQRYHYYKCSKRKNRPGSCSKETERKTDLEDTVVAYICREVLTDDMIEQIAEKEYALLEEEASNKSLLVSLEAEHEEVTKKIENILAAIEEGIFTPKTKERLIDLEDQQSILADKIVRERLKKPAFTKDHIVFWLEKFRAGDINDFDYKKAVINSLVNSVYLFDEEKGNDAKMIIALNIENVPAKKLTRSDVLKMVRPMRLERTRAKLTTPSK</sequence>
<dbReference type="InterPro" id="IPR038109">
    <property type="entry name" value="DNA_bind_recomb_sf"/>
</dbReference>
<dbReference type="GO" id="GO:0000150">
    <property type="term" value="F:DNA strand exchange activity"/>
    <property type="evidence" value="ECO:0007669"/>
    <property type="project" value="InterPro"/>
</dbReference>
<feature type="domain" description="Resolvase/invertase-type recombinase catalytic" evidence="1">
    <location>
        <begin position="6"/>
        <end position="150"/>
    </location>
</feature>
<dbReference type="PANTHER" id="PTHR30461:SF23">
    <property type="entry name" value="DNA RECOMBINASE-RELATED"/>
    <property type="match status" value="1"/>
</dbReference>
<dbReference type="Gene3D" id="3.90.1750.20">
    <property type="entry name" value="Putative Large Serine Recombinase, Chain B, Domain 2"/>
    <property type="match status" value="1"/>
</dbReference>
<dbReference type="InterPro" id="IPR011109">
    <property type="entry name" value="DNA_bind_recombinase_dom"/>
</dbReference>
<dbReference type="SUPFAM" id="SSF53041">
    <property type="entry name" value="Resolvase-like"/>
    <property type="match status" value="1"/>
</dbReference>
<dbReference type="Pfam" id="PF00239">
    <property type="entry name" value="Resolvase"/>
    <property type="match status" value="1"/>
</dbReference>
<dbReference type="InterPro" id="IPR025827">
    <property type="entry name" value="Zn_ribbon_recom_dom"/>
</dbReference>
<dbReference type="CDD" id="cd00338">
    <property type="entry name" value="Ser_Recombinase"/>
    <property type="match status" value="1"/>
</dbReference>
<dbReference type="PROSITE" id="PS51737">
    <property type="entry name" value="RECOMBINASE_DNA_BIND"/>
    <property type="match status" value="1"/>
</dbReference>
<proteinExistence type="predicted"/>
<dbReference type="Gene3D" id="3.40.50.1390">
    <property type="entry name" value="Resolvase, N-terminal catalytic domain"/>
    <property type="match status" value="1"/>
</dbReference>
<dbReference type="GO" id="GO:0003677">
    <property type="term" value="F:DNA binding"/>
    <property type="evidence" value="ECO:0007669"/>
    <property type="project" value="InterPro"/>
</dbReference>
<dbReference type="PROSITE" id="PS51736">
    <property type="entry name" value="RECOMBINASES_3"/>
    <property type="match status" value="1"/>
</dbReference>
<comment type="caution">
    <text evidence="3">The sequence shown here is derived from an EMBL/GenBank/DDBJ whole genome shotgun (WGS) entry which is preliminary data.</text>
</comment>
<evidence type="ECO:0000313" key="3">
    <source>
        <dbReference type="EMBL" id="OLU41647.1"/>
    </source>
</evidence>
<dbReference type="InterPro" id="IPR050639">
    <property type="entry name" value="SSR_resolvase"/>
</dbReference>
<dbReference type="SMART" id="SM00857">
    <property type="entry name" value="Resolvase"/>
    <property type="match status" value="1"/>
</dbReference>
<name>A0A1U7NHX9_9FIRM</name>
<protein>
    <recommendedName>
        <fullName evidence="5">Recombinase family protein</fullName>
    </recommendedName>
</protein>
<evidence type="ECO:0000259" key="2">
    <source>
        <dbReference type="PROSITE" id="PS51737"/>
    </source>
</evidence>
<dbReference type="AlphaFoldDB" id="A0A1U7NHX9"/>
<feature type="domain" description="Recombinase" evidence="2">
    <location>
        <begin position="157"/>
        <end position="261"/>
    </location>
</feature>
<dbReference type="EMBL" id="MPJW01000078">
    <property type="protein sequence ID" value="OLU41647.1"/>
    <property type="molecule type" value="Genomic_DNA"/>
</dbReference>
<dbReference type="Pfam" id="PF07508">
    <property type="entry name" value="Recombinase"/>
    <property type="match status" value="1"/>
</dbReference>
<accession>A0A1U7NHX9</accession>
<keyword evidence="4" id="KW-1185">Reference proteome</keyword>
<evidence type="ECO:0000259" key="1">
    <source>
        <dbReference type="PROSITE" id="PS51736"/>
    </source>
</evidence>
<gene>
    <name evidence="3" type="ORF">BO222_02795</name>
</gene>